<reference evidence="8" key="1">
    <citation type="submission" date="2024-01" db="EMBL/GenBank/DDBJ databases">
        <title>Unpublished Manusciprt.</title>
        <authorList>
            <person name="Duman M."/>
            <person name="Valdes E.G."/>
            <person name="Ajmi N."/>
            <person name="Altun S."/>
            <person name="Saticioglu I.B."/>
        </authorList>
    </citation>
    <scope>NUCLEOTIDE SEQUENCE</scope>
    <source>
        <strain evidence="8">137P</strain>
    </source>
</reference>
<dbReference type="RefSeq" id="WP_330102556.1">
    <property type="nucleotide sequence ID" value="NZ_JAZDCT010000002.1"/>
</dbReference>
<evidence type="ECO:0000256" key="5">
    <source>
        <dbReference type="ARBA" id="ARBA00023002"/>
    </source>
</evidence>
<evidence type="ECO:0000256" key="3">
    <source>
        <dbReference type="ARBA" id="ARBA00022630"/>
    </source>
</evidence>
<evidence type="ECO:0000256" key="6">
    <source>
        <dbReference type="ARBA" id="ARBA00023033"/>
    </source>
</evidence>
<dbReference type="PANTHER" id="PTHR43872">
    <property type="entry name" value="MONOOXYGENASE, PUTATIVE (AFU_ORTHOLOGUE AFUA_8G02570)-RELATED"/>
    <property type="match status" value="1"/>
</dbReference>
<keyword evidence="9" id="KW-1185">Reference proteome</keyword>
<evidence type="ECO:0000313" key="9">
    <source>
        <dbReference type="Proteomes" id="UP001354227"/>
    </source>
</evidence>
<dbReference type="Gene3D" id="3.50.50.60">
    <property type="entry name" value="FAD/NAD(P)-binding domain"/>
    <property type="match status" value="1"/>
</dbReference>
<evidence type="ECO:0000256" key="2">
    <source>
        <dbReference type="ARBA" id="ARBA00010139"/>
    </source>
</evidence>
<dbReference type="InterPro" id="IPR020946">
    <property type="entry name" value="Flavin_mOase-like"/>
</dbReference>
<dbReference type="InterPro" id="IPR036188">
    <property type="entry name" value="FAD/NAD-bd_sf"/>
</dbReference>
<dbReference type="Pfam" id="PF00743">
    <property type="entry name" value="FMO-like"/>
    <property type="match status" value="1"/>
</dbReference>
<dbReference type="Proteomes" id="UP001354227">
    <property type="component" value="Unassembled WGS sequence"/>
</dbReference>
<dbReference type="EMBL" id="JAZDCT010000002">
    <property type="protein sequence ID" value="MEE1886482.1"/>
    <property type="molecule type" value="Genomic_DNA"/>
</dbReference>
<keyword evidence="6" id="KW-0503">Monooxygenase</keyword>
<feature type="region of interest" description="Disordered" evidence="7">
    <location>
        <begin position="1"/>
        <end position="21"/>
    </location>
</feature>
<dbReference type="PANTHER" id="PTHR43872:SF1">
    <property type="entry name" value="MONOOXYGENASE, PUTATIVE (AFU_ORTHOLOGUE AFUA_8G02570)-RELATED"/>
    <property type="match status" value="1"/>
</dbReference>
<comment type="similarity">
    <text evidence="2">Belongs to the FAD-binding monooxygenase family.</text>
</comment>
<comment type="caution">
    <text evidence="8">The sequence shown here is derived from an EMBL/GenBank/DDBJ whole genome shotgun (WGS) entry which is preliminary data.</text>
</comment>
<accession>A0ABU7H586</accession>
<dbReference type="InterPro" id="IPR051820">
    <property type="entry name" value="FAD-binding_MO"/>
</dbReference>
<comment type="cofactor">
    <cofactor evidence="1">
        <name>FAD</name>
        <dbReference type="ChEBI" id="CHEBI:57692"/>
    </cofactor>
</comment>
<evidence type="ECO:0000313" key="8">
    <source>
        <dbReference type="EMBL" id="MEE1886482.1"/>
    </source>
</evidence>
<name>A0ABU7H586_9PSED</name>
<evidence type="ECO:0000256" key="7">
    <source>
        <dbReference type="SAM" id="MobiDB-lite"/>
    </source>
</evidence>
<gene>
    <name evidence="8" type="ORF">V0R62_02330</name>
</gene>
<protein>
    <submittedName>
        <fullName evidence="8">NAD(P)/FAD-dependent oxidoreductase</fullName>
        <ecNumber evidence="8">1.14.13.-</ecNumber>
    </submittedName>
</protein>
<keyword evidence="5 8" id="KW-0560">Oxidoreductase</keyword>
<sequence>MKDSMSHPASDTVDAPVPAARLGHSQPTSHLHFDTLVIGAGLSGIGTACHLTEAFPHRSLAILERRERIGGTWDLFRYPGIRSDSDMLSYGYQFRLWDSPKVLADGASIRRYIQDTAKQYGIADKVQYGLKVTSANWNSQQRLWHLTAVHEASGGVRHFSCKFLLCCTGFFNHDQGFLPSFPGEEDFQGVRVHPQHWPEDLDYKGKRVVVIGSGATAATLIPAMADDTRHITMLQRSPSYIYSIPSADKITQVLSHLMPRRWANQLARKRNIVLYRAVYLACRRWPKLMRRVILGHVRRQIGPQADMRHFTPSYMPWDERLCAVPDGDLFKAIRSGKASVETGIIERFTHNGILLKSGQVLSADIIVTATGLRLQTLGGMSLSMDGVPYQLGEHLTYKGVLLENLPNLGWIFGYTNISWTLKLHLTGQYLCRLFRHMEQHGFDVVTPSDSDGNALDASIMNTLKSGYLTRDQHFLPRQGKAYPWHVPMHYGRDRKMLLEDAVEDGRLEFLRARQGGAEAQVSRAAG</sequence>
<proteinExistence type="inferred from homology"/>
<dbReference type="EC" id="1.14.13.-" evidence="8"/>
<keyword evidence="3" id="KW-0285">Flavoprotein</keyword>
<dbReference type="SUPFAM" id="SSF51905">
    <property type="entry name" value="FAD/NAD(P)-binding domain"/>
    <property type="match status" value="1"/>
</dbReference>
<keyword evidence="4" id="KW-0274">FAD</keyword>
<organism evidence="8 9">
    <name type="scientific">Pseudomonas carassii</name>
    <dbReference type="NCBI Taxonomy" id="3115855"/>
    <lineage>
        <taxon>Bacteria</taxon>
        <taxon>Pseudomonadati</taxon>
        <taxon>Pseudomonadota</taxon>
        <taxon>Gammaproteobacteria</taxon>
        <taxon>Pseudomonadales</taxon>
        <taxon>Pseudomonadaceae</taxon>
        <taxon>Pseudomonas</taxon>
    </lineage>
</organism>
<evidence type="ECO:0000256" key="4">
    <source>
        <dbReference type="ARBA" id="ARBA00022827"/>
    </source>
</evidence>
<evidence type="ECO:0000256" key="1">
    <source>
        <dbReference type="ARBA" id="ARBA00001974"/>
    </source>
</evidence>
<dbReference type="GO" id="GO:0016491">
    <property type="term" value="F:oxidoreductase activity"/>
    <property type="evidence" value="ECO:0007669"/>
    <property type="project" value="UniProtKB-KW"/>
</dbReference>